<dbReference type="InterPro" id="IPR046582">
    <property type="entry name" value="DUF6630"/>
</dbReference>
<evidence type="ECO:0000259" key="2">
    <source>
        <dbReference type="Pfam" id="PF25134"/>
    </source>
</evidence>
<dbReference type="Pfam" id="PF25134">
    <property type="entry name" value="DUF7821"/>
    <property type="match status" value="1"/>
</dbReference>
<proteinExistence type="predicted"/>
<name>A0A502EVK8_9FLAO</name>
<protein>
    <submittedName>
        <fullName evidence="3">Uncharacterized protein</fullName>
    </submittedName>
</protein>
<feature type="domain" description="DUF6630" evidence="1">
    <location>
        <begin position="225"/>
        <end position="362"/>
    </location>
</feature>
<dbReference type="InterPro" id="IPR056723">
    <property type="entry name" value="DUF7821"/>
</dbReference>
<dbReference type="AlphaFoldDB" id="A0A502EVK8"/>
<dbReference type="EMBL" id="RCZH01000007">
    <property type="protein sequence ID" value="TPG40151.1"/>
    <property type="molecule type" value="Genomic_DNA"/>
</dbReference>
<dbReference type="Pfam" id="PF20335">
    <property type="entry name" value="DUF6630"/>
    <property type="match status" value="1"/>
</dbReference>
<evidence type="ECO:0000313" key="4">
    <source>
        <dbReference type="Proteomes" id="UP000319700"/>
    </source>
</evidence>
<evidence type="ECO:0000313" key="3">
    <source>
        <dbReference type="EMBL" id="TPG40151.1"/>
    </source>
</evidence>
<gene>
    <name evidence="3" type="ORF">EAH81_12705</name>
</gene>
<reference evidence="3 4" key="1">
    <citation type="journal article" date="2019" name="Environ. Microbiol.">
        <title>Species interactions and distinct microbial communities in high Arctic permafrost affected cryosols are associated with the CH4 and CO2 gas fluxes.</title>
        <authorList>
            <person name="Altshuler I."/>
            <person name="Hamel J."/>
            <person name="Turney S."/>
            <person name="Magnuson E."/>
            <person name="Levesque R."/>
            <person name="Greer C."/>
            <person name="Whyte L.G."/>
        </authorList>
    </citation>
    <scope>NUCLEOTIDE SEQUENCE [LARGE SCALE GENOMIC DNA]</scope>
    <source>
        <strain evidence="3 4">42</strain>
    </source>
</reference>
<comment type="caution">
    <text evidence="3">The sequence shown here is derived from an EMBL/GenBank/DDBJ whole genome shotgun (WGS) entry which is preliminary data.</text>
</comment>
<sequence>MVKDFFSNFFGRNNDPKTIVSFDVIYSIYSYLYNEVNSFDFKMKGIHDTVSVNFYSFPTSFDHEEGRNEIEKSGFKNAYEVLNEVYKKINIDPISEENIKAELEYDYIHIQFYTEPPTSEMKKHLKHVLHNFVIFFCCTNSLETNDFRILYNNSYFLDYTRGLLDTEYIDVNEPKNDIQKIGFKEFERVLQGICQYAEIELPESIELLSQENLIPEEIEVTQETFEEFIKLISRGNVEDKLLKKQSKKLLKNFKKESKEYHAIVEGYFDAFESVDCWNSDWKFDPEDAEYFISEMIGEDLNFEYPEETYSHDLFPYIQSALEKHDLELMTYDTHGDNYLFFVANKSDVGRILELSELTKIEVNQL</sequence>
<keyword evidence="4" id="KW-1185">Reference proteome</keyword>
<evidence type="ECO:0000259" key="1">
    <source>
        <dbReference type="Pfam" id="PF20335"/>
    </source>
</evidence>
<dbReference type="RefSeq" id="WP_140507461.1">
    <property type="nucleotide sequence ID" value="NZ_RCZH01000007.1"/>
</dbReference>
<organism evidence="3 4">
    <name type="scientific">Flavobacterium pectinovorum</name>
    <dbReference type="NCBI Taxonomy" id="29533"/>
    <lineage>
        <taxon>Bacteria</taxon>
        <taxon>Pseudomonadati</taxon>
        <taxon>Bacteroidota</taxon>
        <taxon>Flavobacteriia</taxon>
        <taxon>Flavobacteriales</taxon>
        <taxon>Flavobacteriaceae</taxon>
        <taxon>Flavobacterium</taxon>
    </lineage>
</organism>
<dbReference type="OrthoDB" id="1373652at2"/>
<dbReference type="Proteomes" id="UP000319700">
    <property type="component" value="Unassembled WGS sequence"/>
</dbReference>
<feature type="domain" description="DUF7821" evidence="2">
    <location>
        <begin position="24"/>
        <end position="199"/>
    </location>
</feature>
<accession>A0A502EVK8</accession>